<dbReference type="PANTHER" id="PTHR43778:SF2">
    <property type="entry name" value="PYRUVATE CARBOXYLASE, MITOCHONDRIAL"/>
    <property type="match status" value="1"/>
</dbReference>
<dbReference type="OrthoDB" id="9760256at2"/>
<dbReference type="InterPro" id="IPR013785">
    <property type="entry name" value="Aldolase_TIM"/>
</dbReference>
<organism evidence="2 3">
    <name type="scientific">Rubrobacter xylanophilus</name>
    <dbReference type="NCBI Taxonomy" id="49319"/>
    <lineage>
        <taxon>Bacteria</taxon>
        <taxon>Bacillati</taxon>
        <taxon>Actinomycetota</taxon>
        <taxon>Rubrobacteria</taxon>
        <taxon>Rubrobacterales</taxon>
        <taxon>Rubrobacteraceae</taxon>
        <taxon>Rubrobacter</taxon>
    </lineage>
</organism>
<dbReference type="PANTHER" id="PTHR43778">
    <property type="entry name" value="PYRUVATE CARBOXYLASE"/>
    <property type="match status" value="1"/>
</dbReference>
<evidence type="ECO:0000313" key="3">
    <source>
        <dbReference type="Proteomes" id="UP000318065"/>
    </source>
</evidence>
<dbReference type="InterPro" id="IPR055268">
    <property type="entry name" value="PCB-like"/>
</dbReference>
<keyword evidence="3" id="KW-1185">Reference proteome</keyword>
<proteinExistence type="predicted"/>
<accession>A0A510HGG9</accession>
<sequence>MSDTVEIVDTTIRDGNQSLWSATGLTTQDVLAIAPTMDRVGFHALDFTSSTHMAVSVRFHREDPWERIRLVSAAMPNTPLGLITTGMRFIRWVPAGEDVMRLAFRCWVRNGMRRIQIVDPSNQPEALLRMARVAREEGFEEVVVGLTYSISPVHTHDYYLERAEAVSRSEDIDRLYLKDPGGLLMPEAVRTLIPGFIERFAPRPVELHSHCTIGLGPLAYVEGLRSGVRTLHTAVEPLGSGSSNPPAKSTLRNVEAEGLSYDLDTEALEAVSEYFDELARERGLPPGSPREFDGAYFRHQMPGGMISTTRRQLQELGRPELFDAVLEEVPRVRAEMGYPIMVTPVSQFVATQAVMNVISGERWSRVSDEMVRYFLGHYYETPAPVDPEVADRVLSTPRASELKDLEPISLDGARERFGRRISDEELLLRLTMPAEQVDAMVAERGRPRAPLVRPGRAPVVRLLHELSRRDSISYLRLEDERTGDTIVWRKEA</sequence>
<feature type="domain" description="Pyruvate carboxyltransferase" evidence="1">
    <location>
        <begin position="5"/>
        <end position="269"/>
    </location>
</feature>
<evidence type="ECO:0000313" key="2">
    <source>
        <dbReference type="EMBL" id="BBL79018.1"/>
    </source>
</evidence>
<dbReference type="InterPro" id="IPR003379">
    <property type="entry name" value="Carboxylase_cons_dom"/>
</dbReference>
<dbReference type="EMBL" id="AP019791">
    <property type="protein sequence ID" value="BBL79018.1"/>
    <property type="molecule type" value="Genomic_DNA"/>
</dbReference>
<dbReference type="AlphaFoldDB" id="A0A510HGG9"/>
<dbReference type="GO" id="GO:0005737">
    <property type="term" value="C:cytoplasm"/>
    <property type="evidence" value="ECO:0007669"/>
    <property type="project" value="TreeGrafter"/>
</dbReference>
<protein>
    <submittedName>
        <fullName evidence="2">Carboxylase</fullName>
    </submittedName>
</protein>
<name>A0A510HGG9_9ACTN</name>
<dbReference type="GO" id="GO:0006094">
    <property type="term" value="P:gluconeogenesis"/>
    <property type="evidence" value="ECO:0007669"/>
    <property type="project" value="TreeGrafter"/>
</dbReference>
<dbReference type="Pfam" id="PF00682">
    <property type="entry name" value="HMGL-like"/>
    <property type="match status" value="1"/>
</dbReference>
<dbReference type="InterPro" id="IPR000891">
    <property type="entry name" value="PYR_CT"/>
</dbReference>
<dbReference type="Pfam" id="PF02436">
    <property type="entry name" value="PYC_OADA"/>
    <property type="match status" value="1"/>
</dbReference>
<evidence type="ECO:0000259" key="1">
    <source>
        <dbReference type="PROSITE" id="PS50991"/>
    </source>
</evidence>
<dbReference type="Proteomes" id="UP000318065">
    <property type="component" value="Chromosome"/>
</dbReference>
<dbReference type="CDD" id="cd07937">
    <property type="entry name" value="DRE_TIM_PC_TC_5S"/>
    <property type="match status" value="1"/>
</dbReference>
<gene>
    <name evidence="2" type="ORF">RxyAA322_08720</name>
</gene>
<dbReference type="PROSITE" id="PS50991">
    <property type="entry name" value="PYR_CT"/>
    <property type="match status" value="1"/>
</dbReference>
<reference evidence="2" key="1">
    <citation type="journal article" date="2019" name="Microbiol. Resour. Announc.">
        <title>Complete Genome Sequence of Rubrobacter xylanophilus Strain AA3-22, Isolated from Arima Onsen in Japan.</title>
        <authorList>
            <person name="Tomariguchi N."/>
            <person name="Miyazaki K."/>
        </authorList>
    </citation>
    <scope>NUCLEOTIDE SEQUENCE [LARGE SCALE GENOMIC DNA]</scope>
    <source>
        <strain evidence="2">AA3-22</strain>
    </source>
</reference>
<dbReference type="SUPFAM" id="SSF89000">
    <property type="entry name" value="post-HMGL domain-like"/>
    <property type="match status" value="1"/>
</dbReference>
<dbReference type="SUPFAM" id="SSF51569">
    <property type="entry name" value="Aldolase"/>
    <property type="match status" value="1"/>
</dbReference>
<dbReference type="RefSeq" id="WP_143527093.1">
    <property type="nucleotide sequence ID" value="NZ_AP019791.1"/>
</dbReference>
<dbReference type="Gene3D" id="3.20.20.70">
    <property type="entry name" value="Aldolase class I"/>
    <property type="match status" value="1"/>
</dbReference>
<dbReference type="GO" id="GO:0004736">
    <property type="term" value="F:pyruvate carboxylase activity"/>
    <property type="evidence" value="ECO:0007669"/>
    <property type="project" value="TreeGrafter"/>
</dbReference>